<dbReference type="SUPFAM" id="SSF57997">
    <property type="entry name" value="Tropomyosin"/>
    <property type="match status" value="1"/>
</dbReference>
<proteinExistence type="predicted"/>
<dbReference type="STRING" id="10181.G5AXQ7"/>
<organism evidence="2 3">
    <name type="scientific">Heterocephalus glaber</name>
    <name type="common">Naked mole rat</name>
    <dbReference type="NCBI Taxonomy" id="10181"/>
    <lineage>
        <taxon>Eukaryota</taxon>
        <taxon>Metazoa</taxon>
        <taxon>Chordata</taxon>
        <taxon>Craniata</taxon>
        <taxon>Vertebrata</taxon>
        <taxon>Euteleostomi</taxon>
        <taxon>Mammalia</taxon>
        <taxon>Eutheria</taxon>
        <taxon>Euarchontoglires</taxon>
        <taxon>Glires</taxon>
        <taxon>Rodentia</taxon>
        <taxon>Hystricomorpha</taxon>
        <taxon>Bathyergidae</taxon>
        <taxon>Heterocephalus</taxon>
    </lineage>
</organism>
<sequence>MAGLNSLEAVKRKIQVLQQQADNAEDCPQGLQHERDGEREGLENREKAEGDVVALNGCIQLVEKELYRAQE</sequence>
<name>G5AXQ7_HETGA</name>
<dbReference type="Gene3D" id="1.20.5.340">
    <property type="match status" value="1"/>
</dbReference>
<evidence type="ECO:0000313" key="2">
    <source>
        <dbReference type="EMBL" id="EHB01818.1"/>
    </source>
</evidence>
<gene>
    <name evidence="2" type="ORF">GW7_10235</name>
</gene>
<reference evidence="2 3" key="1">
    <citation type="journal article" date="2011" name="Nature">
        <title>Genome sequencing reveals insights into physiology and longevity of the naked mole rat.</title>
        <authorList>
            <person name="Kim E.B."/>
            <person name="Fang X."/>
            <person name="Fushan A.A."/>
            <person name="Huang Z."/>
            <person name="Lobanov A.V."/>
            <person name="Han L."/>
            <person name="Marino S.M."/>
            <person name="Sun X."/>
            <person name="Turanov A.A."/>
            <person name="Yang P."/>
            <person name="Yim S.H."/>
            <person name="Zhao X."/>
            <person name="Kasaikina M.V."/>
            <person name="Stoletzki N."/>
            <person name="Peng C."/>
            <person name="Polak P."/>
            <person name="Xiong Z."/>
            <person name="Kiezun A."/>
            <person name="Zhu Y."/>
            <person name="Chen Y."/>
            <person name="Kryukov G.V."/>
            <person name="Zhang Q."/>
            <person name="Peshkin L."/>
            <person name="Yang L."/>
            <person name="Bronson R.T."/>
            <person name="Buffenstein R."/>
            <person name="Wang B."/>
            <person name="Han C."/>
            <person name="Li Q."/>
            <person name="Chen L."/>
            <person name="Zhao W."/>
            <person name="Sunyaev S.R."/>
            <person name="Park T.J."/>
            <person name="Zhang G."/>
            <person name="Wang J."/>
            <person name="Gladyshev V.N."/>
        </authorList>
    </citation>
    <scope>NUCLEOTIDE SEQUENCE [LARGE SCALE GENOMIC DNA]</scope>
</reference>
<dbReference type="Proteomes" id="UP000006813">
    <property type="component" value="Unassembled WGS sequence"/>
</dbReference>
<protein>
    <submittedName>
        <fullName evidence="2">Tropomyosin alpha-4 chain</fullName>
    </submittedName>
</protein>
<dbReference type="InParanoid" id="G5AXQ7"/>
<dbReference type="AlphaFoldDB" id="G5AXQ7"/>
<evidence type="ECO:0000313" key="3">
    <source>
        <dbReference type="Proteomes" id="UP000006813"/>
    </source>
</evidence>
<dbReference type="EMBL" id="JH167415">
    <property type="protein sequence ID" value="EHB01818.1"/>
    <property type="molecule type" value="Genomic_DNA"/>
</dbReference>
<feature type="region of interest" description="Disordered" evidence="1">
    <location>
        <begin position="21"/>
        <end position="47"/>
    </location>
</feature>
<accession>G5AXQ7</accession>
<evidence type="ECO:0000256" key="1">
    <source>
        <dbReference type="SAM" id="MobiDB-lite"/>
    </source>
</evidence>
<feature type="compositionally biased region" description="Basic and acidic residues" evidence="1">
    <location>
        <begin position="32"/>
        <end position="47"/>
    </location>
</feature>